<accession>A0ABS0XRA2</accession>
<organism evidence="1 2">
    <name type="scientific">Sphingomonas mollis</name>
    <dbReference type="NCBI Taxonomy" id="2795726"/>
    <lineage>
        <taxon>Bacteria</taxon>
        <taxon>Pseudomonadati</taxon>
        <taxon>Pseudomonadota</taxon>
        <taxon>Alphaproteobacteria</taxon>
        <taxon>Sphingomonadales</taxon>
        <taxon>Sphingomonadaceae</taxon>
        <taxon>Sphingomonas</taxon>
    </lineage>
</organism>
<protein>
    <submittedName>
        <fullName evidence="1">DUF1488 family protein</fullName>
    </submittedName>
</protein>
<reference evidence="2" key="1">
    <citation type="submission" date="2020-12" db="EMBL/GenBank/DDBJ databases">
        <title>Hymenobacter sp.</title>
        <authorList>
            <person name="Kim M.K."/>
        </authorList>
    </citation>
    <scope>NUCLEOTIDE SEQUENCE [LARGE SCALE GENOMIC DNA]</scope>
    <source>
        <strain evidence="2">BT553</strain>
    </source>
</reference>
<gene>
    <name evidence="1" type="ORF">JAO74_12295</name>
</gene>
<name>A0ABS0XRA2_9SPHN</name>
<proteinExistence type="predicted"/>
<comment type="caution">
    <text evidence="1">The sequence shown here is derived from an EMBL/GenBank/DDBJ whole genome shotgun (WGS) entry which is preliminary data.</text>
</comment>
<dbReference type="EMBL" id="JAELXS010000006">
    <property type="protein sequence ID" value="MBJ6122572.1"/>
    <property type="molecule type" value="Genomic_DNA"/>
</dbReference>
<dbReference type="RefSeq" id="WP_199038318.1">
    <property type="nucleotide sequence ID" value="NZ_JAELXS010000006.1"/>
</dbReference>
<keyword evidence="2" id="KW-1185">Reference proteome</keyword>
<sequence length="90" mass="9897">MADHRLTIDPATVFDNVDERRVEFAATIDGEPRAFAAQYDLLEALAAETPDDRAVALFHRHLPRVQELAAVAAARDQDQAIVVVSENDLA</sequence>
<evidence type="ECO:0000313" key="1">
    <source>
        <dbReference type="EMBL" id="MBJ6122572.1"/>
    </source>
</evidence>
<dbReference type="Proteomes" id="UP000640426">
    <property type="component" value="Unassembled WGS sequence"/>
</dbReference>
<evidence type="ECO:0000313" key="2">
    <source>
        <dbReference type="Proteomes" id="UP000640426"/>
    </source>
</evidence>